<accession>A0AAF0EC49</accession>
<dbReference type="Gene3D" id="3.30.470.10">
    <property type="match status" value="1"/>
</dbReference>
<keyword evidence="4 11" id="KW-0028">Amino-acid biosynthesis</keyword>
<dbReference type="FunFam" id="3.30.470.10:FF:000002">
    <property type="entry name" value="Branched-chain-amino-acid aminotransferase"/>
    <property type="match status" value="1"/>
</dbReference>
<evidence type="ECO:0000256" key="10">
    <source>
        <dbReference type="RuleBase" id="RU004516"/>
    </source>
</evidence>
<organism evidence="12 13">
    <name type="scientific">Malassezia equina</name>
    <dbReference type="NCBI Taxonomy" id="1381935"/>
    <lineage>
        <taxon>Eukaryota</taxon>
        <taxon>Fungi</taxon>
        <taxon>Dikarya</taxon>
        <taxon>Basidiomycota</taxon>
        <taxon>Ustilaginomycotina</taxon>
        <taxon>Malasseziomycetes</taxon>
        <taxon>Malasseziales</taxon>
        <taxon>Malasseziaceae</taxon>
        <taxon>Malassezia</taxon>
    </lineage>
</organism>
<dbReference type="FunFam" id="3.20.10.10:FF:000004">
    <property type="entry name" value="Branched-chain-amino-acid aminotransferase"/>
    <property type="match status" value="1"/>
</dbReference>
<evidence type="ECO:0000313" key="12">
    <source>
        <dbReference type="EMBL" id="WFD21926.1"/>
    </source>
</evidence>
<comment type="catalytic activity">
    <reaction evidence="11">
        <text>L-leucine + 2-oxoglutarate = 4-methyl-2-oxopentanoate + L-glutamate</text>
        <dbReference type="Rhea" id="RHEA:18321"/>
        <dbReference type="ChEBI" id="CHEBI:16810"/>
        <dbReference type="ChEBI" id="CHEBI:17865"/>
        <dbReference type="ChEBI" id="CHEBI:29985"/>
        <dbReference type="ChEBI" id="CHEBI:57427"/>
        <dbReference type="EC" id="2.6.1.42"/>
    </reaction>
</comment>
<dbReference type="InterPro" id="IPR033939">
    <property type="entry name" value="BCAT_family"/>
</dbReference>
<keyword evidence="6 10" id="KW-0663">Pyridoxal phosphate</keyword>
<dbReference type="InterPro" id="IPR043132">
    <property type="entry name" value="BCAT-like_C"/>
</dbReference>
<protein>
    <recommendedName>
        <fullName evidence="11">Branched-chain-amino-acid aminotransferase</fullName>
        <ecNumber evidence="11">2.6.1.42</ecNumber>
    </recommendedName>
</protein>
<evidence type="ECO:0000256" key="11">
    <source>
        <dbReference type="RuleBase" id="RU004517"/>
    </source>
</evidence>
<dbReference type="GO" id="GO:0004084">
    <property type="term" value="F:branched-chain-amino-acid transaminase activity"/>
    <property type="evidence" value="ECO:0007669"/>
    <property type="project" value="UniProtKB-EC"/>
</dbReference>
<dbReference type="Gene3D" id="3.20.10.10">
    <property type="entry name" value="D-amino Acid Aminotransferase, subunit A, domain 2"/>
    <property type="match status" value="1"/>
</dbReference>
<keyword evidence="13" id="KW-1185">Reference proteome</keyword>
<evidence type="ECO:0000256" key="3">
    <source>
        <dbReference type="ARBA" id="ARBA00022576"/>
    </source>
</evidence>
<dbReference type="Gene3D" id="3.40.50.1820">
    <property type="entry name" value="alpha/beta hydrolase"/>
    <property type="match status" value="1"/>
</dbReference>
<keyword evidence="5 11" id="KW-0808">Transferase</keyword>
<comment type="catalytic activity">
    <reaction evidence="11">
        <text>L-valine + 2-oxoglutarate = 3-methyl-2-oxobutanoate + L-glutamate</text>
        <dbReference type="Rhea" id="RHEA:24813"/>
        <dbReference type="ChEBI" id="CHEBI:11851"/>
        <dbReference type="ChEBI" id="CHEBI:16810"/>
        <dbReference type="ChEBI" id="CHEBI:29985"/>
        <dbReference type="ChEBI" id="CHEBI:57762"/>
        <dbReference type="EC" id="2.6.1.42"/>
    </reaction>
</comment>
<dbReference type="EC" id="2.6.1.42" evidence="11"/>
<sequence>MDAQTLFSGNIYKHIESVVYSLPFSHKQLDVYPPATEPRTNVREKSDGMYSGSPVIVFVPAALIPVQLTSNRKTYIQLATNMQQLGYCVVVPEIIYYPKDRIRQSVVDLRLALSWVGAHIAAYGGDPSRLYLMGSGLSAELITLTLVQEAVVLSRTNSMLPKSEFQQFLGILLKSLLEEIGVHLLCSMRLFLLRPTLKASSSISIQSFRIAMSRPASTDASGDLKRQKTELAPLDASRLVVTRNENPRTCPDAKELVFGKTFTNHMLTVPWNVNTGWGEPKIEAYGPFQLDPSTTVLHYASTLFEGLKAYRDPQDKIRLFRPNKNMERMNRSAERLCLPTFDGDELIKLIKKLVDIDQDWVPKEDGYSLYIRPTLIGAQPSLGVSDNTEALLFVILSPVGPYYSTGVKPVALEANLDYVRAWPGGSGYAKLGANYAPGVLPAKEAASRGYQQILWLFGEEHWLTEVGTMNMFVVLKKDDGVLEVVTPPLNGMILPGVTRDSILEMLRDHQAGKITIEGVPKIEVNEREINMKEILEASKNGTLEEMFGAGTAAVVSPVNRIGYNGQDIDVPVTSSGFGIIAEPVLKHLNNIQWGKVDHPWSVPVQSE</sequence>
<dbReference type="InterPro" id="IPR043131">
    <property type="entry name" value="BCAT-like_N"/>
</dbReference>
<evidence type="ECO:0000256" key="5">
    <source>
        <dbReference type="ARBA" id="ARBA00022679"/>
    </source>
</evidence>
<dbReference type="Proteomes" id="UP001214415">
    <property type="component" value="Chromosome 1"/>
</dbReference>
<evidence type="ECO:0000256" key="9">
    <source>
        <dbReference type="ARBA" id="ARBA00048461"/>
    </source>
</evidence>
<dbReference type="InterPro" id="IPR029058">
    <property type="entry name" value="AB_hydrolase_fold"/>
</dbReference>
<comment type="catalytic activity">
    <reaction evidence="11">
        <text>L-isoleucine + 2-oxoglutarate = (S)-3-methyl-2-oxopentanoate + L-glutamate</text>
        <dbReference type="Rhea" id="RHEA:24801"/>
        <dbReference type="ChEBI" id="CHEBI:16810"/>
        <dbReference type="ChEBI" id="CHEBI:29985"/>
        <dbReference type="ChEBI" id="CHEBI:35146"/>
        <dbReference type="ChEBI" id="CHEBI:58045"/>
        <dbReference type="EC" id="2.6.1.42"/>
    </reaction>
</comment>
<dbReference type="SUPFAM" id="SSF56752">
    <property type="entry name" value="D-aminoacid aminotransferase-like PLP-dependent enzymes"/>
    <property type="match status" value="1"/>
</dbReference>
<gene>
    <name evidence="12" type="ORF">MEQU1_000585</name>
</gene>
<dbReference type="AlphaFoldDB" id="A0AAF0EC49"/>
<evidence type="ECO:0000256" key="2">
    <source>
        <dbReference type="ARBA" id="ARBA00009320"/>
    </source>
</evidence>
<proteinExistence type="inferred from homology"/>
<dbReference type="InterPro" id="IPR005786">
    <property type="entry name" value="B_amino_transII"/>
</dbReference>
<keyword evidence="7 11" id="KW-0100">Branched-chain amino acid biosynthesis</keyword>
<name>A0AAF0EC49_9BASI</name>
<dbReference type="SUPFAM" id="SSF53474">
    <property type="entry name" value="alpha/beta-Hydrolases"/>
    <property type="match status" value="1"/>
</dbReference>
<dbReference type="Pfam" id="PF01063">
    <property type="entry name" value="Aminotran_4"/>
    <property type="match status" value="1"/>
</dbReference>
<dbReference type="GO" id="GO:0005739">
    <property type="term" value="C:mitochondrion"/>
    <property type="evidence" value="ECO:0007669"/>
    <property type="project" value="TreeGrafter"/>
</dbReference>
<evidence type="ECO:0000313" key="13">
    <source>
        <dbReference type="Proteomes" id="UP001214415"/>
    </source>
</evidence>
<dbReference type="InterPro" id="IPR001544">
    <property type="entry name" value="Aminotrans_IV"/>
</dbReference>
<dbReference type="GO" id="GO:0009099">
    <property type="term" value="P:L-valine biosynthetic process"/>
    <property type="evidence" value="ECO:0007669"/>
    <property type="project" value="TreeGrafter"/>
</dbReference>
<dbReference type="PANTHER" id="PTHR11825:SF44">
    <property type="entry name" value="BRANCHED-CHAIN-AMINO-ACID AMINOTRANSFERASE"/>
    <property type="match status" value="1"/>
</dbReference>
<dbReference type="InterPro" id="IPR036038">
    <property type="entry name" value="Aminotransferase-like"/>
</dbReference>
<dbReference type="CDD" id="cd01557">
    <property type="entry name" value="BCAT_beta_family"/>
    <property type="match status" value="1"/>
</dbReference>
<comment type="catalytic activity">
    <reaction evidence="9">
        <text>a monoacylglycerol + H2O = glycerol + a fatty acid + H(+)</text>
        <dbReference type="Rhea" id="RHEA:15245"/>
        <dbReference type="ChEBI" id="CHEBI:15377"/>
        <dbReference type="ChEBI" id="CHEBI:15378"/>
        <dbReference type="ChEBI" id="CHEBI:17408"/>
        <dbReference type="ChEBI" id="CHEBI:17754"/>
        <dbReference type="ChEBI" id="CHEBI:28868"/>
    </reaction>
</comment>
<evidence type="ECO:0000256" key="6">
    <source>
        <dbReference type="ARBA" id="ARBA00022898"/>
    </source>
</evidence>
<dbReference type="PROSITE" id="PS00770">
    <property type="entry name" value="AA_TRANSFER_CLASS_4"/>
    <property type="match status" value="1"/>
</dbReference>
<dbReference type="NCBIfam" id="TIGR01123">
    <property type="entry name" value="ilvE_II"/>
    <property type="match status" value="1"/>
</dbReference>
<comment type="catalytic activity">
    <reaction evidence="8">
        <text>a diacylglycerol + H2O = a monoacylglycerol + a fatty acid + H(+)</text>
        <dbReference type="Rhea" id="RHEA:32731"/>
        <dbReference type="ChEBI" id="CHEBI:15377"/>
        <dbReference type="ChEBI" id="CHEBI:15378"/>
        <dbReference type="ChEBI" id="CHEBI:17408"/>
        <dbReference type="ChEBI" id="CHEBI:18035"/>
        <dbReference type="ChEBI" id="CHEBI:28868"/>
    </reaction>
</comment>
<dbReference type="GO" id="GO:0009098">
    <property type="term" value="P:L-leucine biosynthetic process"/>
    <property type="evidence" value="ECO:0007669"/>
    <property type="project" value="TreeGrafter"/>
</dbReference>
<dbReference type="NCBIfam" id="NF009897">
    <property type="entry name" value="PRK13357.1"/>
    <property type="match status" value="1"/>
</dbReference>
<evidence type="ECO:0000256" key="1">
    <source>
        <dbReference type="ARBA" id="ARBA00001933"/>
    </source>
</evidence>
<keyword evidence="3 11" id="KW-0032">Aminotransferase</keyword>
<dbReference type="EMBL" id="CP119900">
    <property type="protein sequence ID" value="WFD21926.1"/>
    <property type="molecule type" value="Genomic_DNA"/>
</dbReference>
<dbReference type="PANTHER" id="PTHR11825">
    <property type="entry name" value="SUBGROUP IIII AMINOTRANSFERASE"/>
    <property type="match status" value="1"/>
</dbReference>
<reference evidence="12" key="1">
    <citation type="submission" date="2023-03" db="EMBL/GenBank/DDBJ databases">
        <title>Mating type loci evolution in Malassezia.</title>
        <authorList>
            <person name="Coelho M.A."/>
        </authorList>
    </citation>
    <scope>NUCLEOTIDE SEQUENCE</scope>
    <source>
        <strain evidence="12">CBS 12830</strain>
    </source>
</reference>
<comment type="similarity">
    <text evidence="2 11">Belongs to the class-IV pyridoxal-phosphate-dependent aminotransferase family.</text>
</comment>
<evidence type="ECO:0000256" key="4">
    <source>
        <dbReference type="ARBA" id="ARBA00022605"/>
    </source>
</evidence>
<comment type="cofactor">
    <cofactor evidence="1 10">
        <name>pyridoxal 5'-phosphate</name>
        <dbReference type="ChEBI" id="CHEBI:597326"/>
    </cofactor>
</comment>
<dbReference type="InterPro" id="IPR018300">
    <property type="entry name" value="Aminotrans_IV_CS"/>
</dbReference>
<evidence type="ECO:0000256" key="7">
    <source>
        <dbReference type="ARBA" id="ARBA00023304"/>
    </source>
</evidence>
<evidence type="ECO:0000256" key="8">
    <source>
        <dbReference type="ARBA" id="ARBA00047591"/>
    </source>
</evidence>